<feature type="non-terminal residue" evidence="3">
    <location>
        <position position="126"/>
    </location>
</feature>
<accession>A0A699WWP7</accession>
<organism evidence="3">
    <name type="scientific">Tanacetum cinerariifolium</name>
    <name type="common">Dalmatian daisy</name>
    <name type="synonym">Chrysanthemum cinerariifolium</name>
    <dbReference type="NCBI Taxonomy" id="118510"/>
    <lineage>
        <taxon>Eukaryota</taxon>
        <taxon>Viridiplantae</taxon>
        <taxon>Streptophyta</taxon>
        <taxon>Embryophyta</taxon>
        <taxon>Tracheophyta</taxon>
        <taxon>Spermatophyta</taxon>
        <taxon>Magnoliopsida</taxon>
        <taxon>eudicotyledons</taxon>
        <taxon>Gunneridae</taxon>
        <taxon>Pentapetalae</taxon>
        <taxon>asterids</taxon>
        <taxon>campanulids</taxon>
        <taxon>Asterales</taxon>
        <taxon>Asteraceae</taxon>
        <taxon>Asteroideae</taxon>
        <taxon>Anthemideae</taxon>
        <taxon>Anthemidinae</taxon>
        <taxon>Tanacetum</taxon>
    </lineage>
</organism>
<feature type="non-terminal residue" evidence="3">
    <location>
        <position position="1"/>
    </location>
</feature>
<dbReference type="Pfam" id="PF09832">
    <property type="entry name" value="DUF2059"/>
    <property type="match status" value="1"/>
</dbReference>
<evidence type="ECO:0000256" key="1">
    <source>
        <dbReference type="SAM" id="SignalP"/>
    </source>
</evidence>
<reference evidence="3" key="1">
    <citation type="journal article" date="2019" name="Sci. Rep.">
        <title>Draft genome of Tanacetum cinerariifolium, the natural source of mosquito coil.</title>
        <authorList>
            <person name="Yamashiro T."/>
            <person name="Shiraishi A."/>
            <person name="Satake H."/>
            <person name="Nakayama K."/>
        </authorList>
    </citation>
    <scope>NUCLEOTIDE SEQUENCE</scope>
</reference>
<evidence type="ECO:0000313" key="3">
    <source>
        <dbReference type="EMBL" id="GFD48994.1"/>
    </source>
</evidence>
<gene>
    <name evidence="3" type="ORF">Tci_920963</name>
</gene>
<feature type="signal peptide" evidence="1">
    <location>
        <begin position="1"/>
        <end position="17"/>
    </location>
</feature>
<keyword evidence="1" id="KW-0732">Signal</keyword>
<protein>
    <recommendedName>
        <fullName evidence="2">DUF2059 domain-containing protein</fullName>
    </recommendedName>
</protein>
<dbReference type="AlphaFoldDB" id="A0A699WWP7"/>
<sequence>RLLFLLVTCACWLPVAAQGTAAAASTTPITPGQRQAAAALLNAIYSEGAFDQMIEQVLVSQLKAHPEAKPYEDEMRAFFKKYMSWSSLKGEMADVYAREYTEAELLDIKRFYESPTGRKAAAKMPM</sequence>
<dbReference type="EMBL" id="BKCJ011733844">
    <property type="protein sequence ID" value="GFD48994.1"/>
    <property type="molecule type" value="Genomic_DNA"/>
</dbReference>
<comment type="caution">
    <text evidence="3">The sequence shown here is derived from an EMBL/GenBank/DDBJ whole genome shotgun (WGS) entry which is preliminary data.</text>
</comment>
<feature type="chain" id="PRO_5025694959" description="DUF2059 domain-containing protein" evidence="1">
    <location>
        <begin position="18"/>
        <end position="126"/>
    </location>
</feature>
<evidence type="ECO:0000259" key="2">
    <source>
        <dbReference type="Pfam" id="PF09832"/>
    </source>
</evidence>
<name>A0A699WWP7_TANCI</name>
<dbReference type="InterPro" id="IPR018637">
    <property type="entry name" value="DUF2059"/>
</dbReference>
<proteinExistence type="predicted"/>
<feature type="domain" description="DUF2059" evidence="2">
    <location>
        <begin position="87"/>
        <end position="125"/>
    </location>
</feature>